<reference evidence="1 2" key="1">
    <citation type="submission" date="2017-12" db="EMBL/GenBank/DDBJ databases">
        <title>High-resolution comparative analysis of great ape genomes.</title>
        <authorList>
            <person name="Pollen A."/>
            <person name="Hastie A."/>
            <person name="Hormozdiari F."/>
            <person name="Dougherty M."/>
            <person name="Liu R."/>
            <person name="Chaisson M."/>
            <person name="Hoppe E."/>
            <person name="Hill C."/>
            <person name="Pang A."/>
            <person name="Hillier L."/>
            <person name="Baker C."/>
            <person name="Armstrong J."/>
            <person name="Shendure J."/>
            <person name="Paten B."/>
            <person name="Wilson R."/>
            <person name="Chao H."/>
            <person name="Schneider V."/>
            <person name="Ventura M."/>
            <person name="Kronenberg Z."/>
            <person name="Murali S."/>
            <person name="Gordon D."/>
            <person name="Cantsilieris S."/>
            <person name="Munson K."/>
            <person name="Nelson B."/>
            <person name="Raja A."/>
            <person name="Underwood J."/>
            <person name="Diekhans M."/>
            <person name="Fiddes I."/>
            <person name="Haussler D."/>
            <person name="Eichler E."/>
        </authorList>
    </citation>
    <scope>NUCLEOTIDE SEQUENCE [LARGE SCALE GENOMIC DNA]</scope>
    <source>
        <strain evidence="1">Yerkes chimp pedigree #C0471</strain>
    </source>
</reference>
<dbReference type="Proteomes" id="UP000236370">
    <property type="component" value="Unassembled WGS sequence"/>
</dbReference>
<feature type="non-terminal residue" evidence="1">
    <location>
        <position position="1"/>
    </location>
</feature>
<dbReference type="EMBL" id="NBAG03000224">
    <property type="protein sequence ID" value="PNI74713.1"/>
    <property type="molecule type" value="Genomic_DNA"/>
</dbReference>
<comment type="caution">
    <text evidence="1">The sequence shown here is derived from an EMBL/GenBank/DDBJ whole genome shotgun (WGS) entry which is preliminary data.</text>
</comment>
<protein>
    <submittedName>
        <fullName evidence="1">NEDD4 isoform 4</fullName>
    </submittedName>
</protein>
<proteinExistence type="predicted"/>
<evidence type="ECO:0000313" key="1">
    <source>
        <dbReference type="EMBL" id="PNI74713.1"/>
    </source>
</evidence>
<evidence type="ECO:0000313" key="2">
    <source>
        <dbReference type="Proteomes" id="UP000236370"/>
    </source>
</evidence>
<gene>
    <name evidence="1" type="ORF">CK820_G0008505</name>
</gene>
<accession>A0A2J8NSH3</accession>
<sequence length="38" mass="4110">CAVEVFGLLEDEENSRIVRVRVIAGIGLAKKDILGARV</sequence>
<organism evidence="1 2">
    <name type="scientific">Pan troglodytes</name>
    <name type="common">Chimpanzee</name>
    <dbReference type="NCBI Taxonomy" id="9598"/>
    <lineage>
        <taxon>Eukaryota</taxon>
        <taxon>Metazoa</taxon>
        <taxon>Chordata</taxon>
        <taxon>Craniata</taxon>
        <taxon>Vertebrata</taxon>
        <taxon>Euteleostomi</taxon>
        <taxon>Mammalia</taxon>
        <taxon>Eutheria</taxon>
        <taxon>Euarchontoglires</taxon>
        <taxon>Primates</taxon>
        <taxon>Haplorrhini</taxon>
        <taxon>Catarrhini</taxon>
        <taxon>Hominidae</taxon>
        <taxon>Pan</taxon>
    </lineage>
</organism>
<dbReference type="AlphaFoldDB" id="A0A2J8NSH3"/>
<name>A0A2J8NSH3_PANTR</name>